<dbReference type="eggNOG" id="KOG0082">
    <property type="taxonomic scope" value="Eukaryota"/>
</dbReference>
<dbReference type="GO" id="GO:0003924">
    <property type="term" value="F:GTPase activity"/>
    <property type="evidence" value="ECO:0007669"/>
    <property type="project" value="InterPro"/>
</dbReference>
<evidence type="ECO:0000313" key="8">
    <source>
        <dbReference type="EMBL" id="EPQ55869.1"/>
    </source>
</evidence>
<sequence length="491" mass="55718">MGRSIDVDDPLSLAIAPPANETHEERIAREKREAEARRVSDEIDEMLRQERAAMKKRRPVKVLLLGQSESGKSTTLKNFQLTYARKAWAEDRSSWKAVVQFNLVRNINTLLDIMSREMGTRAPRSDSPDSDLDYDEADDAAAGSADTDMNPSTAPAPFTEHHHVLKLRLGPLRRIQEELEARLGSGASELVQTSSSTSAGPFDSPRRPQEFYVRSNNWKTALKNFRPFGRAEGRRSKDFDTGEDVTEVLATCREDMKALWEDPVLQDVLRKNKIRMEESSGFFLNDIDRIATRDYEPSDDDVVRARLRTLGVQEYRFVFEIGRTAGHEWLMYDVGGARTSRAAWVPYFDDVDAVIFLAPISAFDEKLAEDKRVNRLEDSYLLWKAICGCKPLAKTQIILFLNKIDLLEKKLASGVKVKDYVPSFGDRSNDVATATKYFQQHFREIAKQSNPEPRPFFVHLTTATDTKSTAATLSVVEEGILRDHLRRADLL</sequence>
<dbReference type="FunFam" id="3.40.50.300:FF:000692">
    <property type="entry name" value="Guanine nucleotide-binding protein subunit alpha"/>
    <property type="match status" value="1"/>
</dbReference>
<feature type="compositionally biased region" description="Acidic residues" evidence="7">
    <location>
        <begin position="128"/>
        <end position="139"/>
    </location>
</feature>
<dbReference type="InterPro" id="IPR027417">
    <property type="entry name" value="P-loop_NTPase"/>
</dbReference>
<dbReference type="GO" id="GO:0031683">
    <property type="term" value="F:G-protein beta/gamma-subunit complex binding"/>
    <property type="evidence" value="ECO:0007669"/>
    <property type="project" value="InterPro"/>
</dbReference>
<keyword evidence="9" id="KW-1185">Reference proteome</keyword>
<feature type="binding site" evidence="6">
    <location>
        <position position="309"/>
    </location>
    <ligand>
        <name>Mg(2+)</name>
        <dbReference type="ChEBI" id="CHEBI:18420"/>
    </ligand>
</feature>
<keyword evidence="3 5" id="KW-0342">GTP-binding</keyword>
<dbReference type="AlphaFoldDB" id="S7RS63"/>
<dbReference type="GO" id="GO:0005525">
    <property type="term" value="F:GTP binding"/>
    <property type="evidence" value="ECO:0007669"/>
    <property type="project" value="UniProtKB-KW"/>
</dbReference>
<dbReference type="GO" id="GO:0005834">
    <property type="term" value="C:heterotrimeric G-protein complex"/>
    <property type="evidence" value="ECO:0007669"/>
    <property type="project" value="TreeGrafter"/>
</dbReference>
<dbReference type="GO" id="GO:0007188">
    <property type="term" value="P:adenylate cyclase-modulating G protein-coupled receptor signaling pathway"/>
    <property type="evidence" value="ECO:0007669"/>
    <property type="project" value="TreeGrafter"/>
</dbReference>
<organism evidence="8 9">
    <name type="scientific">Gloeophyllum trabeum (strain ATCC 11539 / FP-39264 / Madison 617)</name>
    <name type="common">Brown rot fungus</name>
    <dbReference type="NCBI Taxonomy" id="670483"/>
    <lineage>
        <taxon>Eukaryota</taxon>
        <taxon>Fungi</taxon>
        <taxon>Dikarya</taxon>
        <taxon>Basidiomycota</taxon>
        <taxon>Agaricomycotina</taxon>
        <taxon>Agaricomycetes</taxon>
        <taxon>Gloeophyllales</taxon>
        <taxon>Gloeophyllaceae</taxon>
        <taxon>Gloeophyllum</taxon>
    </lineage>
</organism>
<dbReference type="GO" id="GO:0046872">
    <property type="term" value="F:metal ion binding"/>
    <property type="evidence" value="ECO:0007669"/>
    <property type="project" value="UniProtKB-KW"/>
</dbReference>
<keyword evidence="6" id="KW-0460">Magnesium</keyword>
<dbReference type="GO" id="GO:0001664">
    <property type="term" value="F:G protein-coupled receptor binding"/>
    <property type="evidence" value="ECO:0007669"/>
    <property type="project" value="TreeGrafter"/>
</dbReference>
<dbReference type="InterPro" id="IPR001019">
    <property type="entry name" value="Gprotein_alpha_su"/>
</dbReference>
<dbReference type="KEGG" id="gtr:GLOTRDRAFT_60680"/>
<dbReference type="OrthoDB" id="5817230at2759"/>
<dbReference type="InterPro" id="IPR011025">
    <property type="entry name" value="GproteinA_insert"/>
</dbReference>
<dbReference type="SUPFAM" id="SSF47895">
    <property type="entry name" value="Transducin (alpha subunit), insertion domain"/>
    <property type="match status" value="1"/>
</dbReference>
<evidence type="ECO:0000256" key="5">
    <source>
        <dbReference type="PIRSR" id="PIRSR601019-1"/>
    </source>
</evidence>
<evidence type="ECO:0000256" key="3">
    <source>
        <dbReference type="ARBA" id="ARBA00023134"/>
    </source>
</evidence>
<gene>
    <name evidence="8" type="ORF">GLOTRDRAFT_60680</name>
</gene>
<feature type="compositionally biased region" description="Basic and acidic residues" evidence="7">
    <location>
        <begin position="21"/>
        <end position="38"/>
    </location>
</feature>
<dbReference type="Gene3D" id="3.40.50.300">
    <property type="entry name" value="P-loop containing nucleotide triphosphate hydrolases"/>
    <property type="match status" value="2"/>
</dbReference>
<dbReference type="SUPFAM" id="SSF52540">
    <property type="entry name" value="P-loop containing nucleoside triphosphate hydrolases"/>
    <property type="match status" value="1"/>
</dbReference>
<keyword evidence="2 5" id="KW-0547">Nucleotide-binding</keyword>
<dbReference type="PANTHER" id="PTHR10218:SF360">
    <property type="entry name" value="GUANINE NUCLEOTIDE-BINDING PROTEIN SUBUNIT ALPHA HOMOLOG"/>
    <property type="match status" value="1"/>
</dbReference>
<keyword evidence="4" id="KW-0807">Transducer</keyword>
<feature type="binding site" evidence="5">
    <location>
        <position position="463"/>
    </location>
    <ligand>
        <name>GTP</name>
        <dbReference type="ChEBI" id="CHEBI:37565"/>
    </ligand>
</feature>
<proteinExistence type="predicted"/>
<evidence type="ECO:0000256" key="4">
    <source>
        <dbReference type="ARBA" id="ARBA00023224"/>
    </source>
</evidence>
<dbReference type="PROSITE" id="PS51882">
    <property type="entry name" value="G_ALPHA"/>
    <property type="match status" value="1"/>
</dbReference>
<dbReference type="EMBL" id="KB469301">
    <property type="protein sequence ID" value="EPQ55869.1"/>
    <property type="molecule type" value="Genomic_DNA"/>
</dbReference>
<protein>
    <submittedName>
        <fullName evidence="8">G-alpha-domain-containing protein</fullName>
    </submittedName>
</protein>
<dbReference type="CDD" id="cd00066">
    <property type="entry name" value="G-alpha"/>
    <property type="match status" value="1"/>
</dbReference>
<dbReference type="SMART" id="SM00275">
    <property type="entry name" value="G_alpha"/>
    <property type="match status" value="1"/>
</dbReference>
<reference evidence="8 9" key="1">
    <citation type="journal article" date="2012" name="Science">
        <title>The Paleozoic origin of enzymatic lignin decomposition reconstructed from 31 fungal genomes.</title>
        <authorList>
            <person name="Floudas D."/>
            <person name="Binder M."/>
            <person name="Riley R."/>
            <person name="Barry K."/>
            <person name="Blanchette R.A."/>
            <person name="Henrissat B."/>
            <person name="Martinez A.T."/>
            <person name="Otillar R."/>
            <person name="Spatafora J.W."/>
            <person name="Yadav J.S."/>
            <person name="Aerts A."/>
            <person name="Benoit I."/>
            <person name="Boyd A."/>
            <person name="Carlson A."/>
            <person name="Copeland A."/>
            <person name="Coutinho P.M."/>
            <person name="de Vries R.P."/>
            <person name="Ferreira P."/>
            <person name="Findley K."/>
            <person name="Foster B."/>
            <person name="Gaskell J."/>
            <person name="Glotzer D."/>
            <person name="Gorecki P."/>
            <person name="Heitman J."/>
            <person name="Hesse C."/>
            <person name="Hori C."/>
            <person name="Igarashi K."/>
            <person name="Jurgens J.A."/>
            <person name="Kallen N."/>
            <person name="Kersten P."/>
            <person name="Kohler A."/>
            <person name="Kuees U."/>
            <person name="Kumar T.K.A."/>
            <person name="Kuo A."/>
            <person name="LaButti K."/>
            <person name="Larrondo L.F."/>
            <person name="Lindquist E."/>
            <person name="Ling A."/>
            <person name="Lombard V."/>
            <person name="Lucas S."/>
            <person name="Lundell T."/>
            <person name="Martin R."/>
            <person name="McLaughlin D.J."/>
            <person name="Morgenstern I."/>
            <person name="Morin E."/>
            <person name="Murat C."/>
            <person name="Nagy L.G."/>
            <person name="Nolan M."/>
            <person name="Ohm R.A."/>
            <person name="Patyshakuliyeva A."/>
            <person name="Rokas A."/>
            <person name="Ruiz-Duenas F.J."/>
            <person name="Sabat G."/>
            <person name="Salamov A."/>
            <person name="Samejima M."/>
            <person name="Schmutz J."/>
            <person name="Slot J.C."/>
            <person name="St John F."/>
            <person name="Stenlid J."/>
            <person name="Sun H."/>
            <person name="Sun S."/>
            <person name="Syed K."/>
            <person name="Tsang A."/>
            <person name="Wiebenga A."/>
            <person name="Young D."/>
            <person name="Pisabarro A."/>
            <person name="Eastwood D.C."/>
            <person name="Martin F."/>
            <person name="Cullen D."/>
            <person name="Grigoriev I.V."/>
            <person name="Hibbett D.S."/>
        </authorList>
    </citation>
    <scope>NUCLEOTIDE SEQUENCE [LARGE SCALE GENOMIC DNA]</scope>
    <source>
        <strain evidence="8 9">ATCC 11539</strain>
    </source>
</reference>
<evidence type="ECO:0000313" key="9">
    <source>
        <dbReference type="Proteomes" id="UP000030669"/>
    </source>
</evidence>
<keyword evidence="1 6" id="KW-0479">Metal-binding</keyword>
<feature type="compositionally biased region" description="Polar residues" evidence="7">
    <location>
        <begin position="190"/>
        <end position="199"/>
    </location>
</feature>
<evidence type="ECO:0000256" key="6">
    <source>
        <dbReference type="PIRSR" id="PIRSR601019-2"/>
    </source>
</evidence>
<dbReference type="GO" id="GO:0005737">
    <property type="term" value="C:cytoplasm"/>
    <property type="evidence" value="ECO:0007669"/>
    <property type="project" value="TreeGrafter"/>
</dbReference>
<dbReference type="OMA" id="AGCAEDM"/>
<evidence type="ECO:0000256" key="7">
    <source>
        <dbReference type="SAM" id="MobiDB-lite"/>
    </source>
</evidence>
<dbReference type="PRINTS" id="PR00318">
    <property type="entry name" value="GPROTEINA"/>
</dbReference>
<dbReference type="Gene3D" id="1.10.400.10">
    <property type="entry name" value="GI Alpha 1, domain 2-like"/>
    <property type="match status" value="1"/>
</dbReference>
<dbReference type="HOGENOM" id="CLU_014184_1_1_1"/>
<feature type="region of interest" description="Disordered" evidence="7">
    <location>
        <begin position="186"/>
        <end position="208"/>
    </location>
</feature>
<dbReference type="Pfam" id="PF00503">
    <property type="entry name" value="G-alpha"/>
    <property type="match status" value="1"/>
</dbReference>
<name>S7RS63_GLOTA</name>
<dbReference type="PANTHER" id="PTHR10218">
    <property type="entry name" value="GTP-BINDING PROTEIN ALPHA SUBUNIT"/>
    <property type="match status" value="1"/>
</dbReference>
<evidence type="ECO:0000256" key="1">
    <source>
        <dbReference type="ARBA" id="ARBA00022723"/>
    </source>
</evidence>
<dbReference type="GeneID" id="19307379"/>
<accession>S7RS63</accession>
<feature type="region of interest" description="Disordered" evidence="7">
    <location>
        <begin position="119"/>
        <end position="157"/>
    </location>
</feature>
<dbReference type="STRING" id="670483.S7RS63"/>
<evidence type="ECO:0000256" key="2">
    <source>
        <dbReference type="ARBA" id="ARBA00022741"/>
    </source>
</evidence>
<dbReference type="RefSeq" id="XP_007865894.1">
    <property type="nucleotide sequence ID" value="XM_007867703.1"/>
</dbReference>
<feature type="region of interest" description="Disordered" evidence="7">
    <location>
        <begin position="1"/>
        <end position="38"/>
    </location>
</feature>
<dbReference type="Proteomes" id="UP000030669">
    <property type="component" value="Unassembled WGS sequence"/>
</dbReference>
<feature type="binding site" evidence="5">
    <location>
        <begin position="402"/>
        <end position="405"/>
    </location>
    <ligand>
        <name>GTP</name>
        <dbReference type="ChEBI" id="CHEBI:37565"/>
    </ligand>
</feature>